<feature type="region of interest" description="Disordered" evidence="1">
    <location>
        <begin position="258"/>
        <end position="310"/>
    </location>
</feature>
<dbReference type="OrthoDB" id="2993698at2759"/>
<proteinExistence type="predicted"/>
<feature type="region of interest" description="Disordered" evidence="1">
    <location>
        <begin position="65"/>
        <end position="100"/>
    </location>
</feature>
<feature type="compositionally biased region" description="Basic and acidic residues" evidence="1">
    <location>
        <begin position="531"/>
        <end position="544"/>
    </location>
</feature>
<name>A0A8H5FHF5_9AGAR</name>
<dbReference type="EMBL" id="JAACJK010000057">
    <property type="protein sequence ID" value="KAF5336896.1"/>
    <property type="molecule type" value="Genomic_DNA"/>
</dbReference>
<reference evidence="2 3" key="1">
    <citation type="journal article" date="2020" name="ISME J.">
        <title>Uncovering the hidden diversity of litter-decomposition mechanisms in mushroom-forming fungi.</title>
        <authorList>
            <person name="Floudas D."/>
            <person name="Bentzer J."/>
            <person name="Ahren D."/>
            <person name="Johansson T."/>
            <person name="Persson P."/>
            <person name="Tunlid A."/>
        </authorList>
    </citation>
    <scope>NUCLEOTIDE SEQUENCE [LARGE SCALE GENOMIC DNA]</scope>
    <source>
        <strain evidence="2 3">CBS 175.51</strain>
    </source>
</reference>
<feature type="compositionally biased region" description="Low complexity" evidence="1">
    <location>
        <begin position="291"/>
        <end position="310"/>
    </location>
</feature>
<keyword evidence="3" id="KW-1185">Reference proteome</keyword>
<organism evidence="2 3">
    <name type="scientific">Ephemerocybe angulata</name>
    <dbReference type="NCBI Taxonomy" id="980116"/>
    <lineage>
        <taxon>Eukaryota</taxon>
        <taxon>Fungi</taxon>
        <taxon>Dikarya</taxon>
        <taxon>Basidiomycota</taxon>
        <taxon>Agaricomycotina</taxon>
        <taxon>Agaricomycetes</taxon>
        <taxon>Agaricomycetidae</taxon>
        <taxon>Agaricales</taxon>
        <taxon>Agaricineae</taxon>
        <taxon>Psathyrellaceae</taxon>
        <taxon>Ephemerocybe</taxon>
    </lineage>
</organism>
<evidence type="ECO:0000313" key="2">
    <source>
        <dbReference type="EMBL" id="KAF5336896.1"/>
    </source>
</evidence>
<evidence type="ECO:0000313" key="3">
    <source>
        <dbReference type="Proteomes" id="UP000541558"/>
    </source>
</evidence>
<feature type="region of interest" description="Disordered" evidence="1">
    <location>
        <begin position="1"/>
        <end position="36"/>
    </location>
</feature>
<protein>
    <submittedName>
        <fullName evidence="2">Uncharacterized protein</fullName>
    </submittedName>
</protein>
<feature type="compositionally biased region" description="Pro residues" evidence="1">
    <location>
        <begin position="148"/>
        <end position="164"/>
    </location>
</feature>
<dbReference type="AlphaFoldDB" id="A0A8H5FHF5"/>
<feature type="compositionally biased region" description="Polar residues" evidence="1">
    <location>
        <begin position="484"/>
        <end position="494"/>
    </location>
</feature>
<accession>A0A8H5FHF5</accession>
<comment type="caution">
    <text evidence="2">The sequence shown here is derived from an EMBL/GenBank/DDBJ whole genome shotgun (WGS) entry which is preliminary data.</text>
</comment>
<evidence type="ECO:0000256" key="1">
    <source>
        <dbReference type="SAM" id="MobiDB-lite"/>
    </source>
</evidence>
<feature type="region of interest" description="Disordered" evidence="1">
    <location>
        <begin position="479"/>
        <end position="500"/>
    </location>
</feature>
<feature type="region of interest" description="Disordered" evidence="1">
    <location>
        <begin position="520"/>
        <end position="552"/>
    </location>
</feature>
<feature type="compositionally biased region" description="Polar residues" evidence="1">
    <location>
        <begin position="196"/>
        <end position="217"/>
    </location>
</feature>
<dbReference type="Proteomes" id="UP000541558">
    <property type="component" value="Unassembled WGS sequence"/>
</dbReference>
<feature type="region of interest" description="Disordered" evidence="1">
    <location>
        <begin position="131"/>
        <end position="226"/>
    </location>
</feature>
<sequence length="585" mass="64379">MSAHSYPSPISTTPSPRMSDIPSPAVPPPLPIRRARRNTLQTAAADLDAAFARLEQVRSSLVRLSNRLPEPPTSRARDQLGPNHGAIMLTGEPGEPAWDSSTALNTEELLFAYDNSFRRAVQAQNSLAHLAEQSSALRQSLDDTPASPMEPPAPGRVQPQPLPLEPQGSRFYDSQSRDDGLTGRGRHVAAREQAGQRRTTQSTDPGNTPTTSATPLPSVQPRVRPENPRLDRIMEALSSVERQLQPSPEERLNQIHQQLTSPASPPLLWRQDPRRRRPVRSDTRPPSARDSASNSGTGSTGSSDRQSRLSMLSSFSSVQNFASPLSAAPSLARPLLFEEPESYIEPTPPPPEPRALTDAELMMADDIPFGRNYIVRRHMTAEGIERVQNINLASSGLGASTTDWARGDMDFVAEQARRRTIIQSFERGHRMNMPPTIPPGSMRRRGWSRLDSDGNEIPSEEEDELERYRTEYRIRATTRRGLGSTMNPNGSPASTEPLGPRHPMSLYGSVMDSVTTVNNDSVRASRRRRTREVSTVDNNGDHRTTSWSPLPLPLESMVPSKGGRHAGEDEECLILMGPAASFAGR</sequence>
<feature type="compositionally biased region" description="Low complexity" evidence="1">
    <location>
        <begin position="1"/>
        <end position="16"/>
    </location>
</feature>
<gene>
    <name evidence="2" type="ORF">D9611_003429</name>
</gene>